<dbReference type="EMBL" id="JELW01000060">
    <property type="protein sequence ID" value="EXU95938.1"/>
    <property type="molecule type" value="Genomic_DNA"/>
</dbReference>
<organism evidence="1 2">
    <name type="scientific">Metarhizium robertsii</name>
    <dbReference type="NCBI Taxonomy" id="568076"/>
    <lineage>
        <taxon>Eukaryota</taxon>
        <taxon>Fungi</taxon>
        <taxon>Dikarya</taxon>
        <taxon>Ascomycota</taxon>
        <taxon>Pezizomycotina</taxon>
        <taxon>Sordariomycetes</taxon>
        <taxon>Hypocreomycetidae</taxon>
        <taxon>Hypocreales</taxon>
        <taxon>Clavicipitaceae</taxon>
        <taxon>Metarhizium</taxon>
    </lineage>
</organism>
<dbReference type="OrthoDB" id="4924482at2759"/>
<dbReference type="Pfam" id="PF21858">
    <property type="entry name" value="DUF6914"/>
    <property type="match status" value="1"/>
</dbReference>
<evidence type="ECO:0000313" key="1">
    <source>
        <dbReference type="EMBL" id="EXU95938.1"/>
    </source>
</evidence>
<sequence length="178" mass="20387">MADLVTVALYHRDHFSQGNARRAFGYEAYHWGILIMPQTSQGQDCHVFDATDASDIDPVTFRMKNPTMDWWFRSKTDADPALGTKLIGRIVIGNVPDGVSKSELEGFFGKVPLPVKNTHPQQSCVTWVEDAIRNLQEEGWVQKFDIHRFKDWALSYADERMRGEDSNEPSVQYYSVEN</sequence>
<evidence type="ECO:0000313" key="2">
    <source>
        <dbReference type="Proteomes" id="UP000030151"/>
    </source>
</evidence>
<gene>
    <name evidence="1" type="ORF">X797_010998</name>
</gene>
<dbReference type="AlphaFoldDB" id="A0A014N7X9"/>
<name>A0A014N7X9_9HYPO</name>
<proteinExistence type="predicted"/>
<dbReference type="eggNOG" id="ENOG502S8D8">
    <property type="taxonomic scope" value="Eukaryota"/>
</dbReference>
<reference evidence="1 2" key="1">
    <citation type="submission" date="2014-02" db="EMBL/GenBank/DDBJ databases">
        <title>The genome sequence of the entomopathogenic fungus Metarhizium robertsii ARSEF 2575.</title>
        <authorList>
            <person name="Giuliano Garisto Donzelli B."/>
            <person name="Roe B.A."/>
            <person name="Macmil S.L."/>
            <person name="Krasnoff S.B."/>
            <person name="Gibson D.M."/>
        </authorList>
    </citation>
    <scope>NUCLEOTIDE SEQUENCE [LARGE SCALE GENOMIC DNA]</scope>
    <source>
        <strain evidence="1 2">ARSEF 2575</strain>
    </source>
</reference>
<protein>
    <submittedName>
        <fullName evidence="1">Uncharacterized protein</fullName>
    </submittedName>
</protein>
<dbReference type="InterPro" id="IPR054208">
    <property type="entry name" value="DUF6914"/>
</dbReference>
<accession>A0A014N7X9</accession>
<dbReference type="HOGENOM" id="CLU_128341_0_0_1"/>
<dbReference type="Proteomes" id="UP000030151">
    <property type="component" value="Unassembled WGS sequence"/>
</dbReference>
<comment type="caution">
    <text evidence="1">The sequence shown here is derived from an EMBL/GenBank/DDBJ whole genome shotgun (WGS) entry which is preliminary data.</text>
</comment>